<name>A0AAD5TXJ8_9FUNG</name>
<feature type="compositionally biased region" description="Basic residues" evidence="1">
    <location>
        <begin position="23"/>
        <end position="33"/>
    </location>
</feature>
<comment type="caution">
    <text evidence="2">The sequence shown here is derived from an EMBL/GenBank/DDBJ whole genome shotgun (WGS) entry which is preliminary data.</text>
</comment>
<proteinExistence type="predicted"/>
<feature type="compositionally biased region" description="Basic and acidic residues" evidence="1">
    <location>
        <begin position="390"/>
        <end position="402"/>
    </location>
</feature>
<sequence length="1119" mass="128669">MEIHFLINQDSKINEEQENQKLSIRKSTKKNSRKIPTNTKEVETDKDYKQKIDSFLEEGWVQYLPPSQNFSAAIELWKEARILAKIVGCVFREAQAWNNLATVWKSTQQIDLAINACENAWELSGMMLTVGLTKDDILTTNEKNESKSSVLEPKEDSTNNLGIINKAYNNFILKKKGQAQKEWKEVENLPDIPNVPLKAGKILGTVKKSNDNVMLDTLLSTGVVPKNFTKRRYSTDVNFSSEVLPKKESTKLKHGFSDNLLHQDIKDEKLKQTKDNQTKILQALSFLGLNEKGSTSKVAPIMKEAVSGRANSKAMKILGVDSMVTAGLPSQNIENSIKIKNEINPSSEADIPKSSRKFSFSEGQQPSDFSSEGDAKCFHRRSKSLNSSQSKEKVQLEKTEEKKTITSKLPIKSVKTAGSCSKESSNSYFKNSESEINFKINSFYEGDELNFFPTTFSAENFTTPSIGSFKDYNGQNFLSFVNTESFNESEMMKDRGLKKLNTCVKKMGSSFMENNRFSRSRSKSENSQGVYFNSSMSFEEFRDSTSNAVELLNSFGSVKKKNNFNCENDSGSAIFDTDARVYNDRKFSYKSLSGEVENGTEAKRKINKSYLNREIENFETSLETEVVEEKKKKWEEGNEFFNNDNFINPTSPINLKLFSRTVIFDKLDMEGVENRNCYFYNNQVYCKKINVEKEIQQDKISQVTIGEYFRDYKEGKKDKSNKRMTKDIVKNNPKIYSEWFKTRKNIPGYKKISPPLALFFIQLANTYGNWLCQDSFKNYLSALKLHQLAKLGLLEFQNLIFKRKIESKYYKPNTLIAEINGNLGISLLNYGLLKKSKDLMDLSLMGHSVADNPREIIRAQANVMAQGLYETIRNNFFLNFNQLEDEKRKREGLKFLQYFDYLAKISALQGDLECENMSRFNVGTALLLLNESEAAAKVYINLLGLDLTLLEKEFMESVYVPEKFDVLRELKRRVEINPFFKNKMDLLTFNFCEILIRFLSQGIKSVMLIVVSNLVNSSSELEEIKKKILVFEEMENREMLIIKKEFLIDLLNFIVEKFFELKVIKNEVVKRILEIGTRDGKSEEMKEIFGFDVLEDEEILKYSVYSRIKNVIKDLEKEC</sequence>
<protein>
    <submittedName>
        <fullName evidence="2">Uncharacterized protein</fullName>
    </submittedName>
</protein>
<dbReference type="AlphaFoldDB" id="A0AAD5TXJ8"/>
<organism evidence="2 3">
    <name type="scientific">Clydaea vesicula</name>
    <dbReference type="NCBI Taxonomy" id="447962"/>
    <lineage>
        <taxon>Eukaryota</taxon>
        <taxon>Fungi</taxon>
        <taxon>Fungi incertae sedis</taxon>
        <taxon>Chytridiomycota</taxon>
        <taxon>Chytridiomycota incertae sedis</taxon>
        <taxon>Chytridiomycetes</taxon>
        <taxon>Lobulomycetales</taxon>
        <taxon>Lobulomycetaceae</taxon>
        <taxon>Clydaea</taxon>
    </lineage>
</organism>
<evidence type="ECO:0000256" key="1">
    <source>
        <dbReference type="SAM" id="MobiDB-lite"/>
    </source>
</evidence>
<dbReference type="SUPFAM" id="SSF48452">
    <property type="entry name" value="TPR-like"/>
    <property type="match status" value="1"/>
</dbReference>
<evidence type="ECO:0000313" key="2">
    <source>
        <dbReference type="EMBL" id="KAJ3214709.1"/>
    </source>
</evidence>
<accession>A0AAD5TXJ8</accession>
<dbReference type="EMBL" id="JADGJW010000598">
    <property type="protein sequence ID" value="KAJ3214709.1"/>
    <property type="molecule type" value="Genomic_DNA"/>
</dbReference>
<dbReference type="Gene3D" id="1.25.40.10">
    <property type="entry name" value="Tetratricopeptide repeat domain"/>
    <property type="match status" value="1"/>
</dbReference>
<dbReference type="Proteomes" id="UP001211065">
    <property type="component" value="Unassembled WGS sequence"/>
</dbReference>
<dbReference type="InterPro" id="IPR011990">
    <property type="entry name" value="TPR-like_helical_dom_sf"/>
</dbReference>
<feature type="region of interest" description="Disordered" evidence="1">
    <location>
        <begin position="340"/>
        <end position="402"/>
    </location>
</feature>
<feature type="compositionally biased region" description="Polar residues" evidence="1">
    <location>
        <begin position="357"/>
        <end position="370"/>
    </location>
</feature>
<reference evidence="2" key="1">
    <citation type="submission" date="2020-05" db="EMBL/GenBank/DDBJ databases">
        <title>Phylogenomic resolution of chytrid fungi.</title>
        <authorList>
            <person name="Stajich J.E."/>
            <person name="Amses K."/>
            <person name="Simmons R."/>
            <person name="Seto K."/>
            <person name="Myers J."/>
            <person name="Bonds A."/>
            <person name="Quandt C.A."/>
            <person name="Barry K."/>
            <person name="Liu P."/>
            <person name="Grigoriev I."/>
            <person name="Longcore J.E."/>
            <person name="James T.Y."/>
        </authorList>
    </citation>
    <scope>NUCLEOTIDE SEQUENCE</scope>
    <source>
        <strain evidence="2">JEL0476</strain>
    </source>
</reference>
<evidence type="ECO:0000313" key="3">
    <source>
        <dbReference type="Proteomes" id="UP001211065"/>
    </source>
</evidence>
<keyword evidence="3" id="KW-1185">Reference proteome</keyword>
<gene>
    <name evidence="2" type="ORF">HK099_006695</name>
</gene>
<feature type="region of interest" description="Disordered" evidence="1">
    <location>
        <begin position="16"/>
        <end position="40"/>
    </location>
</feature>